<evidence type="ECO:0000313" key="4">
    <source>
        <dbReference type="Proteomes" id="UP000274601"/>
    </source>
</evidence>
<dbReference type="AlphaFoldDB" id="A0A495QSK4"/>
<evidence type="ECO:0000256" key="1">
    <source>
        <dbReference type="SAM" id="MobiDB-lite"/>
    </source>
</evidence>
<dbReference type="Pfam" id="PF10646">
    <property type="entry name" value="Germane"/>
    <property type="match status" value="1"/>
</dbReference>
<dbReference type="InterPro" id="IPR018910">
    <property type="entry name" value="LpqB_C"/>
</dbReference>
<dbReference type="Proteomes" id="UP000274601">
    <property type="component" value="Unassembled WGS sequence"/>
</dbReference>
<dbReference type="SUPFAM" id="SSF82171">
    <property type="entry name" value="DPP6 N-terminal domain-like"/>
    <property type="match status" value="1"/>
</dbReference>
<gene>
    <name evidence="3" type="ORF">BZB76_1788</name>
</gene>
<reference evidence="3 4" key="1">
    <citation type="submission" date="2018-10" db="EMBL/GenBank/DDBJ databases">
        <title>Genomic Encyclopedia of Archaeal and Bacterial Type Strains, Phase II (KMG-II): from individual species to whole genera.</title>
        <authorList>
            <person name="Goeker M."/>
        </authorList>
    </citation>
    <scope>NUCLEOTIDE SEQUENCE [LARGE SCALE GENOMIC DNA]</scope>
    <source>
        <strain evidence="3 4">DSM 43383</strain>
    </source>
</reference>
<organism evidence="3 4">
    <name type="scientific">Actinomadura pelletieri DSM 43383</name>
    <dbReference type="NCBI Taxonomy" id="1120940"/>
    <lineage>
        <taxon>Bacteria</taxon>
        <taxon>Bacillati</taxon>
        <taxon>Actinomycetota</taxon>
        <taxon>Actinomycetes</taxon>
        <taxon>Streptosporangiales</taxon>
        <taxon>Thermomonosporaceae</taxon>
        <taxon>Actinomadura</taxon>
    </lineage>
</organism>
<proteinExistence type="predicted"/>
<evidence type="ECO:0000259" key="2">
    <source>
        <dbReference type="SMART" id="SM00909"/>
    </source>
</evidence>
<sequence>MTAGRTTGCTLGRHGTICFLAVAVLVLGGCATVPSGGQVVTGRPAERAERVDDPYVRLIPVKPRPEWGPAQIVSGFLAASASFDDDHKVAKLYLGARTTWNPGLRPSVTVLASRVTEPQVVRATATHATVKVTGQEVGTITSDGQYTASPRALDTSFQLAKTSQGVWRITGLPGDDKTGLLLSQDDVERAMRTVNLFFFAPDHQTLVPNGIFLPVVNRQTLPTQLAQALLDGPTSWLNGAVHTAFPTGTRLRRGVHVDKDVATVDLTKEARAGNVEQMSAQLGWTMRQLSEIKRWRLQIEGQPVAPDGLEYTQPVHAWDANSPDGQVPKGEHHPNAYVVSPSGFIGTLEGDRAQPRVIGAAGRLSRPAVAPDNQELAGLSAEADQVFVAAPLTGSPPPRVLLTAQKDARFTAPTWSRDGTLWVVESKKDESWLWVRPRGRPPVRAAHWGLGGREVRAFRIARDGVRAAVIAHIDGRPQVQVGRIAYAPGGTLDVGSFLPVSSELQDAVDLAWRDYSTLAVLGRAQRDSQTLPFLMPISGSAITSLGVGSLGEPRTIAAAPGAPILIGTRSSGKDQVCRQRAPSNSYSPWICPTPAKDPDYPG</sequence>
<dbReference type="PROSITE" id="PS51257">
    <property type="entry name" value="PROKAR_LIPOPROTEIN"/>
    <property type="match status" value="1"/>
</dbReference>
<dbReference type="EMBL" id="RBWU01000002">
    <property type="protein sequence ID" value="RKS76433.1"/>
    <property type="molecule type" value="Genomic_DNA"/>
</dbReference>
<accession>A0A495QSK4</accession>
<dbReference type="InterPro" id="IPR059026">
    <property type="entry name" value="LpqB_N"/>
</dbReference>
<feature type="domain" description="GerMN" evidence="2">
    <location>
        <begin position="222"/>
        <end position="308"/>
    </location>
</feature>
<dbReference type="SMART" id="SM00909">
    <property type="entry name" value="Germane"/>
    <property type="match status" value="1"/>
</dbReference>
<name>A0A495QSK4_9ACTN</name>
<dbReference type="RefSeq" id="WP_246006831.1">
    <property type="nucleotide sequence ID" value="NZ_RBWU01000002.1"/>
</dbReference>
<comment type="caution">
    <text evidence="3">The sequence shown here is derived from an EMBL/GenBank/DDBJ whole genome shotgun (WGS) entry which is preliminary data.</text>
</comment>
<dbReference type="Gene3D" id="2.120.10.30">
    <property type="entry name" value="TolB, C-terminal domain"/>
    <property type="match status" value="1"/>
</dbReference>
<protein>
    <submittedName>
        <fullName evidence="3">Sporulation and spore germination protein</fullName>
    </submittedName>
</protein>
<dbReference type="Pfam" id="PF10647">
    <property type="entry name" value="Gmad1"/>
    <property type="match status" value="1"/>
</dbReference>
<dbReference type="InterPro" id="IPR011042">
    <property type="entry name" value="6-blade_b-propeller_TolB-like"/>
</dbReference>
<keyword evidence="4" id="KW-1185">Reference proteome</keyword>
<feature type="region of interest" description="Disordered" evidence="1">
    <location>
        <begin position="578"/>
        <end position="602"/>
    </location>
</feature>
<evidence type="ECO:0000313" key="3">
    <source>
        <dbReference type="EMBL" id="RKS76433.1"/>
    </source>
</evidence>
<dbReference type="InterPro" id="IPR019606">
    <property type="entry name" value="GerMN"/>
</dbReference>
<dbReference type="Pfam" id="PF25976">
    <property type="entry name" value="LpqB_N"/>
    <property type="match status" value="1"/>
</dbReference>